<dbReference type="OrthoDB" id="2461983at2"/>
<dbReference type="EMBL" id="RHHQ01000003">
    <property type="protein sequence ID" value="RNB92482.1"/>
    <property type="molecule type" value="Genomic_DNA"/>
</dbReference>
<dbReference type="InterPro" id="IPR043502">
    <property type="entry name" value="DNA/RNA_pol_sf"/>
</dbReference>
<dbReference type="PROSITE" id="PS50878">
    <property type="entry name" value="RT_POL"/>
    <property type="match status" value="1"/>
</dbReference>
<reference evidence="2 3" key="1">
    <citation type="submission" date="2018-10" db="EMBL/GenBank/DDBJ databases">
        <title>Phylogenomics of Brevibacillus.</title>
        <authorList>
            <person name="Dunlap C."/>
        </authorList>
    </citation>
    <scope>NUCLEOTIDE SEQUENCE [LARGE SCALE GENOMIC DNA]</scope>
    <source>
        <strain evidence="2 3">JCM 15716</strain>
    </source>
</reference>
<keyword evidence="2" id="KW-0548">Nucleotidyltransferase</keyword>
<sequence length="310" mass="36355">MARTRRFQIPKKMFWEAYKQSEKTKVVGVDGQTIQYYKRNRIKLVQEQWDQLTSGNYIPSPVRRAFIPKKKGGRRPIGIPTVKDFIVQTVLKNNLSPKLEVLFHPSSFGYKQNSRAREDAIRMAGNRCLRYDWALVLDIKQFGDNIDHQLLMNMLKKHIQNKWVLLYTHRMMKAPVQTRTGALIKPEKGLAQGSKLNFLLGNFYLHNIFDEWMQKNHPEIPFERYTDDIICHCKSESIAKRLLSQIQERLGNYKLVTNPEKTKIVYCKDAARKRNYANVSFDFLGATFCSRKMKTKSGNAIARFMPKIRF</sequence>
<dbReference type="GO" id="GO:0003964">
    <property type="term" value="F:RNA-directed DNA polymerase activity"/>
    <property type="evidence" value="ECO:0007669"/>
    <property type="project" value="UniProtKB-KW"/>
</dbReference>
<organism evidence="2 3">
    <name type="scientific">Brevibacillus fluminis</name>
    <dbReference type="NCBI Taxonomy" id="511487"/>
    <lineage>
        <taxon>Bacteria</taxon>
        <taxon>Bacillati</taxon>
        <taxon>Bacillota</taxon>
        <taxon>Bacilli</taxon>
        <taxon>Bacillales</taxon>
        <taxon>Paenibacillaceae</taxon>
        <taxon>Brevibacillus</taxon>
    </lineage>
</organism>
<evidence type="ECO:0000313" key="3">
    <source>
        <dbReference type="Proteomes" id="UP000271031"/>
    </source>
</evidence>
<dbReference type="Gene3D" id="3.30.70.270">
    <property type="match status" value="1"/>
</dbReference>
<dbReference type="PANTHER" id="PTHR34047">
    <property type="entry name" value="NUCLEAR INTRON MATURASE 1, MITOCHONDRIAL-RELATED"/>
    <property type="match status" value="1"/>
</dbReference>
<accession>A0A3M8DWK6</accession>
<dbReference type="Pfam" id="PF00078">
    <property type="entry name" value="RVT_1"/>
    <property type="match status" value="1"/>
</dbReference>
<dbReference type="SUPFAM" id="SSF56672">
    <property type="entry name" value="DNA/RNA polymerases"/>
    <property type="match status" value="1"/>
</dbReference>
<comment type="caution">
    <text evidence="2">The sequence shown here is derived from an EMBL/GenBank/DDBJ whole genome shotgun (WGS) entry which is preliminary data.</text>
</comment>
<gene>
    <name evidence="2" type="ORF">EDM56_01955</name>
</gene>
<name>A0A3M8DWK6_9BACL</name>
<protein>
    <submittedName>
        <fullName evidence="2">Group II intron reverse transcriptase/maturase</fullName>
    </submittedName>
</protein>
<dbReference type="CDD" id="cd01651">
    <property type="entry name" value="RT_G2_intron"/>
    <property type="match status" value="1"/>
</dbReference>
<evidence type="ECO:0000313" key="2">
    <source>
        <dbReference type="EMBL" id="RNB92482.1"/>
    </source>
</evidence>
<keyword evidence="2" id="KW-0695">RNA-directed DNA polymerase</keyword>
<dbReference type="InterPro" id="IPR043128">
    <property type="entry name" value="Rev_trsase/Diguanyl_cyclase"/>
</dbReference>
<proteinExistence type="predicted"/>
<dbReference type="AlphaFoldDB" id="A0A3M8DWK6"/>
<dbReference type="Proteomes" id="UP000271031">
    <property type="component" value="Unassembled WGS sequence"/>
</dbReference>
<dbReference type="InterPro" id="IPR000477">
    <property type="entry name" value="RT_dom"/>
</dbReference>
<keyword evidence="2" id="KW-0808">Transferase</keyword>
<dbReference type="PANTHER" id="PTHR34047:SF3">
    <property type="entry name" value="BLR2052 PROTEIN"/>
    <property type="match status" value="1"/>
</dbReference>
<keyword evidence="3" id="KW-1185">Reference proteome</keyword>
<dbReference type="InterPro" id="IPR051083">
    <property type="entry name" value="GrpII_Intron_Splice-Mob/Def"/>
</dbReference>
<feature type="domain" description="Reverse transcriptase" evidence="1">
    <location>
        <begin position="48"/>
        <end position="288"/>
    </location>
</feature>
<evidence type="ECO:0000259" key="1">
    <source>
        <dbReference type="PROSITE" id="PS50878"/>
    </source>
</evidence>
<dbReference type="RefSeq" id="WP_122916187.1">
    <property type="nucleotide sequence ID" value="NZ_RHHQ01000003.1"/>
</dbReference>